<evidence type="ECO:0000313" key="4">
    <source>
        <dbReference type="EMBL" id="KAE8154354.1"/>
    </source>
</evidence>
<reference evidence="4 5" key="1">
    <citation type="submission" date="2019-04" db="EMBL/GenBank/DDBJ databases">
        <title>Friends and foes A comparative genomics study of 23 Aspergillus species from section Flavi.</title>
        <authorList>
            <consortium name="DOE Joint Genome Institute"/>
            <person name="Kjaerbolling I."/>
            <person name="Vesth T."/>
            <person name="Frisvad J.C."/>
            <person name="Nybo J.L."/>
            <person name="Theobald S."/>
            <person name="Kildgaard S."/>
            <person name="Isbrandt T."/>
            <person name="Kuo A."/>
            <person name="Sato A."/>
            <person name="Lyhne E.K."/>
            <person name="Kogle M.E."/>
            <person name="Wiebenga A."/>
            <person name="Kun R.S."/>
            <person name="Lubbers R.J."/>
            <person name="Makela M.R."/>
            <person name="Barry K."/>
            <person name="Chovatia M."/>
            <person name="Clum A."/>
            <person name="Daum C."/>
            <person name="Haridas S."/>
            <person name="He G."/>
            <person name="LaButti K."/>
            <person name="Lipzen A."/>
            <person name="Mondo S."/>
            <person name="Riley R."/>
            <person name="Salamov A."/>
            <person name="Simmons B.A."/>
            <person name="Magnuson J.K."/>
            <person name="Henrissat B."/>
            <person name="Mortensen U.H."/>
            <person name="Larsen T.O."/>
            <person name="Devries R.P."/>
            <person name="Grigoriev I.V."/>
            <person name="Machida M."/>
            <person name="Baker S.E."/>
            <person name="Andersen M.R."/>
        </authorList>
    </citation>
    <scope>NUCLEOTIDE SEQUENCE [LARGE SCALE GENOMIC DNA]</scope>
    <source>
        <strain evidence="4 5">IBT 18842</strain>
    </source>
</reference>
<dbReference type="Pfam" id="PF17291">
    <property type="entry name" value="M60-like_N"/>
    <property type="match status" value="1"/>
</dbReference>
<dbReference type="Gene3D" id="3.40.390.80">
    <property type="entry name" value="Peptidase M60, enhancin-like domain 2"/>
    <property type="match status" value="1"/>
</dbReference>
<dbReference type="PROSITE" id="PS51723">
    <property type="entry name" value="PEPTIDASE_M60"/>
    <property type="match status" value="1"/>
</dbReference>
<dbReference type="InterPro" id="IPR051244">
    <property type="entry name" value="TCAF"/>
</dbReference>
<dbReference type="InterPro" id="IPR042279">
    <property type="entry name" value="Pep_M60_3"/>
</dbReference>
<keyword evidence="5" id="KW-1185">Reference proteome</keyword>
<dbReference type="Pfam" id="PF13402">
    <property type="entry name" value="Peptidase_M60"/>
    <property type="match status" value="1"/>
</dbReference>
<evidence type="ECO:0000313" key="5">
    <source>
        <dbReference type="Proteomes" id="UP000325780"/>
    </source>
</evidence>
<dbReference type="PANTHER" id="PTHR15730">
    <property type="entry name" value="EXPERIMENTAL AUTOIMMUNE PROSTATITIS ANTIGEN 2-RELATED"/>
    <property type="match status" value="1"/>
</dbReference>
<evidence type="ECO:0000259" key="3">
    <source>
        <dbReference type="PROSITE" id="PS51723"/>
    </source>
</evidence>
<gene>
    <name evidence="4" type="ORF">BDV25DRAFT_136050</name>
</gene>
<dbReference type="EMBL" id="ML742030">
    <property type="protein sequence ID" value="KAE8154354.1"/>
    <property type="molecule type" value="Genomic_DNA"/>
</dbReference>
<feature type="chain" id="PRO_5024953725" evidence="2">
    <location>
        <begin position="22"/>
        <end position="657"/>
    </location>
</feature>
<evidence type="ECO:0000256" key="1">
    <source>
        <dbReference type="SAM" id="MobiDB-lite"/>
    </source>
</evidence>
<feature type="domain" description="Peptidase M60" evidence="3">
    <location>
        <begin position="266"/>
        <end position="576"/>
    </location>
</feature>
<feature type="compositionally biased region" description="Basic and acidic residues" evidence="1">
    <location>
        <begin position="631"/>
        <end position="646"/>
    </location>
</feature>
<accession>A0A5N6U700</accession>
<feature type="signal peptide" evidence="2">
    <location>
        <begin position="1"/>
        <end position="21"/>
    </location>
</feature>
<dbReference type="InterPro" id="IPR031161">
    <property type="entry name" value="Peptidase_M60_dom"/>
</dbReference>
<name>A0A5N6U700_ASPAV</name>
<keyword evidence="2" id="KW-0732">Signal</keyword>
<dbReference type="OrthoDB" id="10260387at2759"/>
<feature type="region of interest" description="Disordered" evidence="1">
    <location>
        <begin position="631"/>
        <end position="657"/>
    </location>
</feature>
<dbReference type="PANTHER" id="PTHR15730:SF5">
    <property type="entry name" value="SI:CH211-210B2.2-RELATED"/>
    <property type="match status" value="1"/>
</dbReference>
<evidence type="ECO:0000256" key="2">
    <source>
        <dbReference type="SAM" id="SignalP"/>
    </source>
</evidence>
<organism evidence="4 5">
    <name type="scientific">Aspergillus avenaceus</name>
    <dbReference type="NCBI Taxonomy" id="36643"/>
    <lineage>
        <taxon>Eukaryota</taxon>
        <taxon>Fungi</taxon>
        <taxon>Dikarya</taxon>
        <taxon>Ascomycota</taxon>
        <taxon>Pezizomycotina</taxon>
        <taxon>Eurotiomycetes</taxon>
        <taxon>Eurotiomycetidae</taxon>
        <taxon>Eurotiales</taxon>
        <taxon>Aspergillaceae</taxon>
        <taxon>Aspergillus</taxon>
        <taxon>Aspergillus subgen. Circumdati</taxon>
    </lineage>
</organism>
<dbReference type="Gene3D" id="1.10.390.30">
    <property type="entry name" value="Peptidase M60, enhancin-like domain 3"/>
    <property type="match status" value="1"/>
</dbReference>
<dbReference type="Gene3D" id="2.60.120.1250">
    <property type="entry name" value="Peptidase M60, enhancin-like domain 1"/>
    <property type="match status" value="1"/>
</dbReference>
<dbReference type="AlphaFoldDB" id="A0A5N6U700"/>
<protein>
    <submittedName>
        <fullName evidence="4">Peptidase M60-like family-domain-containing protein</fullName>
    </submittedName>
</protein>
<dbReference type="Proteomes" id="UP000325780">
    <property type="component" value="Unassembled WGS sequence"/>
</dbReference>
<dbReference type="SMART" id="SM01276">
    <property type="entry name" value="M60-like"/>
    <property type="match status" value="1"/>
</dbReference>
<dbReference type="InterPro" id="IPR035423">
    <property type="entry name" value="M60-like_N"/>
</dbReference>
<sequence length="657" mass="74068">MKPAQCAWLLSLLGALPQCLSAPHTSYDLELLESWAPPRDTYAPDGFEIEDLVEENLDGDPEFDDLRDEDPDVILREEYSPFNADQTVLDEPPTDEEPFDEPVITASSLTCSSNGGSGFYIGQSQVIVPKIQNTGGNNWEKVVVETADLGQWNLSFVKGWGCSGSGKKMRCEQRNMPPNAVRTPSGMIKLGKYGGSTISLPITLTAYTNGRVSHRDDCKMNWNVRQPLAYTQSQPGKFYQPRRFTLAALPSAEGERQRLQQQFKWTDFQPTGYYLNPSSPLSVHVSGASDSGPKPQLVVGTPALVHPDYNKEQIPGQLTELPALKNGMNNVVSTFGGIIYVRYSYSPSEQRPNPVTVTLEGGAAQPFPFFREGITTDDQWKTMLSITDIPFAEHAGKRITITGLASHVKVYADKGQKQQELLDTYGEIIDAENAISALRPAIRNPRDQPSPLRPIVVETQDGVNPTSFHYRAAIPVYAREQIWWQPKTRTSWMMYHELGHQRQHSSTWSWRAMMEVTVNIYSLAALRHFSPPGYRPVKEWNDAKQYLAKADSQKDFDKAGFYISLVMFEQVRVVFGDRLYHALHTLSRRTPDQGSDSDKKHFFMVKVAQLTNQNLTEYFTKWGLKPEQRTIDEMGKLPRPSEDYTKRPVYGAKQRGN</sequence>
<proteinExistence type="predicted"/>